<organism evidence="2">
    <name type="scientific">Salvia splendens</name>
    <name type="common">Scarlet sage</name>
    <dbReference type="NCBI Taxonomy" id="180675"/>
    <lineage>
        <taxon>Eukaryota</taxon>
        <taxon>Viridiplantae</taxon>
        <taxon>Streptophyta</taxon>
        <taxon>Embryophyta</taxon>
        <taxon>Tracheophyta</taxon>
        <taxon>Spermatophyta</taxon>
        <taxon>Magnoliopsida</taxon>
        <taxon>eudicotyledons</taxon>
        <taxon>Gunneridae</taxon>
        <taxon>Pentapetalae</taxon>
        <taxon>asterids</taxon>
        <taxon>lamiids</taxon>
        <taxon>Lamiales</taxon>
        <taxon>Lamiaceae</taxon>
        <taxon>Nepetoideae</taxon>
        <taxon>Mentheae</taxon>
        <taxon>Salviinae</taxon>
        <taxon>Salvia</taxon>
        <taxon>Salvia subgen. Calosphace</taxon>
        <taxon>core Calosphace</taxon>
    </lineage>
</organism>
<evidence type="ECO:0000256" key="1">
    <source>
        <dbReference type="SAM" id="Phobius"/>
    </source>
</evidence>
<feature type="transmembrane region" description="Helical" evidence="1">
    <location>
        <begin position="85"/>
        <end position="103"/>
    </location>
</feature>
<keyword evidence="1" id="KW-1133">Transmembrane helix</keyword>
<reference evidence="2" key="1">
    <citation type="submission" date="2018-01" db="EMBL/GenBank/DDBJ databases">
        <authorList>
            <person name="Mao J.F."/>
        </authorList>
    </citation>
    <scope>NUCLEOTIDE SEQUENCE</scope>
    <source>
        <strain evidence="2">Huo1</strain>
        <tissue evidence="2">Leaf</tissue>
    </source>
</reference>
<dbReference type="PANTHER" id="PTHR33306">
    <property type="entry name" value="EXPRESSED PROTEIN-RELATED-RELATED"/>
    <property type="match status" value="1"/>
</dbReference>
<keyword evidence="1" id="KW-0812">Transmembrane</keyword>
<dbReference type="PANTHER" id="PTHR33306:SF1">
    <property type="entry name" value="EXPRESSED PROTEIN"/>
    <property type="match status" value="1"/>
</dbReference>
<reference evidence="2" key="2">
    <citation type="submission" date="2020-08" db="EMBL/GenBank/DDBJ databases">
        <title>Plant Genome Project.</title>
        <authorList>
            <person name="Zhang R.-G."/>
        </authorList>
    </citation>
    <scope>NUCLEOTIDE SEQUENCE</scope>
    <source>
        <strain evidence="2">Huo1</strain>
        <tissue evidence="2">Leaf</tissue>
    </source>
</reference>
<feature type="transmembrane region" description="Helical" evidence="1">
    <location>
        <begin position="110"/>
        <end position="130"/>
    </location>
</feature>
<dbReference type="Proteomes" id="UP000298416">
    <property type="component" value="Unassembled WGS sequence"/>
</dbReference>
<dbReference type="AlphaFoldDB" id="A0A8X9ACC8"/>
<keyword evidence="3" id="KW-1185">Reference proteome</keyword>
<evidence type="ECO:0000313" key="2">
    <source>
        <dbReference type="EMBL" id="KAG6435446.1"/>
    </source>
</evidence>
<feature type="transmembrane region" description="Helical" evidence="1">
    <location>
        <begin position="150"/>
        <end position="172"/>
    </location>
</feature>
<feature type="transmembrane region" description="Helical" evidence="1">
    <location>
        <begin position="51"/>
        <end position="79"/>
    </location>
</feature>
<protein>
    <submittedName>
        <fullName evidence="2">Uncharacterized protein</fullName>
    </submittedName>
</protein>
<feature type="transmembrane region" description="Helical" evidence="1">
    <location>
        <begin position="12"/>
        <end position="31"/>
    </location>
</feature>
<comment type="caution">
    <text evidence="2">The sequence shown here is derived from an EMBL/GenBank/DDBJ whole genome shotgun (WGS) entry which is preliminary data.</text>
</comment>
<dbReference type="EMBL" id="PNBA02000001">
    <property type="protein sequence ID" value="KAG6435446.1"/>
    <property type="molecule type" value="Genomic_DNA"/>
</dbReference>
<evidence type="ECO:0000313" key="3">
    <source>
        <dbReference type="Proteomes" id="UP000298416"/>
    </source>
</evidence>
<name>A0A8X9ACC8_SALSN</name>
<gene>
    <name evidence="2" type="ORF">SASPL_100320</name>
</gene>
<keyword evidence="1" id="KW-0472">Membrane</keyword>
<sequence length="186" mass="19739">MLEEQGTDPPLATIAAVVVVVVMVMPTLLGYQDKALTELLAEQLGLVRLQLLPIVLILTIQFLSSDTGSLVCAFFSTVIPNPIHLTKGSLLGVMVVLILGEAVTEFIAEMLSPVGLLLLPIVLLLTIQFLSSDTGSFVSTIFSTGEPNSIHRASGSPLGVAFVLILVLFLLYNRVSIFGGDDDGCD</sequence>
<proteinExistence type="predicted"/>
<accession>A0A8X9ACC8</accession>